<evidence type="ECO:0000313" key="1">
    <source>
        <dbReference type="EMBL" id="VEL26314.1"/>
    </source>
</evidence>
<protein>
    <submittedName>
        <fullName evidence="1">Uncharacterized protein</fullName>
    </submittedName>
</protein>
<name>A0A448X2G0_9PLAT</name>
<proteinExistence type="predicted"/>
<accession>A0A448X2G0</accession>
<feature type="non-terminal residue" evidence="1">
    <location>
        <position position="1"/>
    </location>
</feature>
<sequence>HCRYNASFAFQPFHFSHSFHISHCPPFPTPLTLTPPTLSTSPISSESVTFPTPSTFELVILQTCRHTSHQPILLTLFSLPFAACARDSSDDFSLSAGHILQMTSFMPPAPDGPARPIPSLLWACHSIHFGAEERTKRGSTGRLAFPRLEWGLSVNHIGPMPSCEPRRKLVLCGCTIRFA</sequence>
<comment type="caution">
    <text evidence="1">The sequence shown here is derived from an EMBL/GenBank/DDBJ whole genome shotgun (WGS) entry which is preliminary data.</text>
</comment>
<keyword evidence="2" id="KW-1185">Reference proteome</keyword>
<dbReference type="AlphaFoldDB" id="A0A448X2G0"/>
<dbReference type="EMBL" id="CAAALY010079444">
    <property type="protein sequence ID" value="VEL26314.1"/>
    <property type="molecule type" value="Genomic_DNA"/>
</dbReference>
<organism evidence="1 2">
    <name type="scientific">Protopolystoma xenopodis</name>
    <dbReference type="NCBI Taxonomy" id="117903"/>
    <lineage>
        <taxon>Eukaryota</taxon>
        <taxon>Metazoa</taxon>
        <taxon>Spiralia</taxon>
        <taxon>Lophotrochozoa</taxon>
        <taxon>Platyhelminthes</taxon>
        <taxon>Monogenea</taxon>
        <taxon>Polyopisthocotylea</taxon>
        <taxon>Polystomatidea</taxon>
        <taxon>Polystomatidae</taxon>
        <taxon>Protopolystoma</taxon>
    </lineage>
</organism>
<gene>
    <name evidence="1" type="ORF">PXEA_LOCUS19754</name>
</gene>
<dbReference type="Proteomes" id="UP000784294">
    <property type="component" value="Unassembled WGS sequence"/>
</dbReference>
<reference evidence="1" key="1">
    <citation type="submission" date="2018-11" db="EMBL/GenBank/DDBJ databases">
        <authorList>
            <consortium name="Pathogen Informatics"/>
        </authorList>
    </citation>
    <scope>NUCLEOTIDE SEQUENCE</scope>
</reference>
<evidence type="ECO:0000313" key="2">
    <source>
        <dbReference type="Proteomes" id="UP000784294"/>
    </source>
</evidence>